<protein>
    <submittedName>
        <fullName evidence="1">Uncharacterized protein</fullName>
    </submittedName>
</protein>
<organism evidence="1">
    <name type="scientific">Mesocestoides corti</name>
    <name type="common">Flatworm</name>
    <dbReference type="NCBI Taxonomy" id="53468"/>
    <lineage>
        <taxon>Eukaryota</taxon>
        <taxon>Metazoa</taxon>
        <taxon>Spiralia</taxon>
        <taxon>Lophotrochozoa</taxon>
        <taxon>Platyhelminthes</taxon>
        <taxon>Cestoda</taxon>
        <taxon>Eucestoda</taxon>
        <taxon>Cyclophyllidea</taxon>
        <taxon>Mesocestoididae</taxon>
        <taxon>Mesocestoides</taxon>
    </lineage>
</organism>
<accession>A0A5K3FGL9</accession>
<evidence type="ECO:0000313" key="1">
    <source>
        <dbReference type="WBParaSite" id="MCU_007228-RA"/>
    </source>
</evidence>
<proteinExistence type="predicted"/>
<sequence>MMSLSCKSTRAKSLVNYSHGPLSCQMWGAGSVELDILPTLEISNSARNQARSQSCVSLRSNGMRERKAANQRRTWMRCSI</sequence>
<dbReference type="AlphaFoldDB" id="A0A5K3FGL9"/>
<dbReference type="WBParaSite" id="MCU_007228-RA">
    <property type="protein sequence ID" value="MCU_007228-RA"/>
    <property type="gene ID" value="MCU_007228"/>
</dbReference>
<name>A0A5K3FGL9_MESCO</name>
<reference evidence="1" key="1">
    <citation type="submission" date="2019-11" db="UniProtKB">
        <authorList>
            <consortium name="WormBaseParasite"/>
        </authorList>
    </citation>
    <scope>IDENTIFICATION</scope>
</reference>